<protein>
    <submittedName>
        <fullName evidence="1">Uncharacterized protein</fullName>
    </submittedName>
</protein>
<dbReference type="RefSeq" id="WP_272172180.1">
    <property type="nucleotide sequence ID" value="NZ_JAQOSL010000046.1"/>
</dbReference>
<comment type="caution">
    <text evidence="1">The sequence shown here is derived from an EMBL/GenBank/DDBJ whole genome shotgun (WGS) entry which is preliminary data.</text>
</comment>
<dbReference type="Proteomes" id="UP001596112">
    <property type="component" value="Unassembled WGS sequence"/>
</dbReference>
<evidence type="ECO:0000313" key="1">
    <source>
        <dbReference type="EMBL" id="MFC5812623.1"/>
    </source>
</evidence>
<name>A0ABW1BHH1_9ACTN</name>
<organism evidence="1 2">
    <name type="scientific">Streptomyces heilongjiangensis</name>
    <dbReference type="NCBI Taxonomy" id="945052"/>
    <lineage>
        <taxon>Bacteria</taxon>
        <taxon>Bacillati</taxon>
        <taxon>Actinomycetota</taxon>
        <taxon>Actinomycetes</taxon>
        <taxon>Kitasatosporales</taxon>
        <taxon>Streptomycetaceae</taxon>
        <taxon>Streptomyces</taxon>
    </lineage>
</organism>
<accession>A0ABW1BHH1</accession>
<keyword evidence="2" id="KW-1185">Reference proteome</keyword>
<proteinExistence type="predicted"/>
<sequence>MALHRAVGCDTTGCLALYLSTPTAGPDLVLFAAERAGWGVTAGGLVMRCPSCRTHGLAVTERGNCPVCTGSTHDGPHGETCHHCGHTVPHPAVDEIGDEVVAGPAR</sequence>
<gene>
    <name evidence="1" type="ORF">ACFQGO_34825</name>
</gene>
<evidence type="ECO:0000313" key="2">
    <source>
        <dbReference type="Proteomes" id="UP001596112"/>
    </source>
</evidence>
<reference evidence="2" key="1">
    <citation type="journal article" date="2019" name="Int. J. Syst. Evol. Microbiol.">
        <title>The Global Catalogue of Microorganisms (GCM) 10K type strain sequencing project: providing services to taxonomists for standard genome sequencing and annotation.</title>
        <authorList>
            <consortium name="The Broad Institute Genomics Platform"/>
            <consortium name="The Broad Institute Genome Sequencing Center for Infectious Disease"/>
            <person name="Wu L."/>
            <person name="Ma J."/>
        </authorList>
    </citation>
    <scope>NUCLEOTIDE SEQUENCE [LARGE SCALE GENOMIC DNA]</scope>
    <source>
        <strain evidence="2">JCM 9918</strain>
    </source>
</reference>
<dbReference type="EMBL" id="JBHSNZ010000038">
    <property type="protein sequence ID" value="MFC5812623.1"/>
    <property type="molecule type" value="Genomic_DNA"/>
</dbReference>